<evidence type="ECO:0000256" key="23">
    <source>
        <dbReference type="ARBA" id="ARBA00048457"/>
    </source>
</evidence>
<evidence type="ECO:0000256" key="15">
    <source>
        <dbReference type="ARBA" id="ARBA00023136"/>
    </source>
</evidence>
<dbReference type="PANTHER" id="PTHR10106:SF38">
    <property type="entry name" value="LYSOSOMAL MEMBRANE ASCORBATE-DEPENDENT FERRIREDUCTASE CYB561A3"/>
    <property type="match status" value="1"/>
</dbReference>
<keyword evidence="17" id="KW-0458">Lysosome</keyword>
<feature type="transmembrane region" description="Helical" evidence="24">
    <location>
        <begin position="168"/>
        <end position="189"/>
    </location>
</feature>
<gene>
    <name evidence="27" type="primary">LOC116554935</name>
</gene>
<keyword evidence="10" id="KW-1278">Translocase</keyword>
<dbReference type="SMART" id="SM00665">
    <property type="entry name" value="B561"/>
    <property type="match status" value="1"/>
</dbReference>
<keyword evidence="12 24" id="KW-1133">Transmembrane helix</keyword>
<comment type="function">
    <text evidence="22">Transmembrane reductase that uses ascorbate as an electron donor in the cytoplasm and transfers electrons across membranes to reduce iron cations Fe(3+) into Fe(2+) in the lumen of the late endosome and lysosome. Reduced iron can then be extruded from the late endosome and lysosome to the cytoplasm by divalent metal-specific transporters. It is therefore most probably involved in endosomal and lysosomal cellular iron homeostasis.</text>
</comment>
<dbReference type="GeneID" id="116554935"/>
<keyword evidence="16" id="KW-0325">Glycoprotein</keyword>
<evidence type="ECO:0000313" key="26">
    <source>
        <dbReference type="Proteomes" id="UP000504640"/>
    </source>
</evidence>
<keyword evidence="14" id="KW-0408">Iron</keyword>
<evidence type="ECO:0000256" key="16">
    <source>
        <dbReference type="ARBA" id="ARBA00023180"/>
    </source>
</evidence>
<dbReference type="EC" id="7.2.1.3" evidence="18"/>
<dbReference type="Pfam" id="PF03188">
    <property type="entry name" value="Cytochrom_B561"/>
    <property type="match status" value="1"/>
</dbReference>
<organism evidence="26 27">
    <name type="scientific">Sapajus apella</name>
    <name type="common">Brown-capped capuchin</name>
    <name type="synonym">Cebus apella</name>
    <dbReference type="NCBI Taxonomy" id="9515"/>
    <lineage>
        <taxon>Eukaryota</taxon>
        <taxon>Metazoa</taxon>
        <taxon>Chordata</taxon>
        <taxon>Craniata</taxon>
        <taxon>Vertebrata</taxon>
        <taxon>Euteleostomi</taxon>
        <taxon>Mammalia</taxon>
        <taxon>Eutheria</taxon>
        <taxon>Euarchontoglires</taxon>
        <taxon>Primates</taxon>
        <taxon>Haplorrhini</taxon>
        <taxon>Platyrrhini</taxon>
        <taxon>Cebidae</taxon>
        <taxon>Cebinae</taxon>
        <taxon>Sapajus</taxon>
    </lineage>
</organism>
<keyword evidence="26" id="KW-1185">Reference proteome</keyword>
<evidence type="ECO:0000256" key="20">
    <source>
        <dbReference type="ARBA" id="ARBA00042550"/>
    </source>
</evidence>
<evidence type="ECO:0000256" key="7">
    <source>
        <dbReference type="ARBA" id="ARBA00022692"/>
    </source>
</evidence>
<keyword evidence="9" id="KW-0967">Endosome</keyword>
<keyword evidence="15 24" id="KW-0472">Membrane</keyword>
<accession>A0A6J3I9A4</accession>
<evidence type="ECO:0000256" key="18">
    <source>
        <dbReference type="ARBA" id="ARBA00024225"/>
    </source>
</evidence>
<evidence type="ECO:0000256" key="10">
    <source>
        <dbReference type="ARBA" id="ARBA00022967"/>
    </source>
</evidence>
<dbReference type="RefSeq" id="XP_032139118.1">
    <property type="nucleotide sequence ID" value="XM_032283227.1"/>
</dbReference>
<dbReference type="FunFam" id="1.20.120.1770:FF:000001">
    <property type="entry name" value="Cytochrome b reductase 1"/>
    <property type="match status" value="1"/>
</dbReference>
<evidence type="ECO:0000313" key="27">
    <source>
        <dbReference type="RefSeq" id="XP_032139118.1"/>
    </source>
</evidence>
<name>A0A6J3I9A4_SAPAP</name>
<keyword evidence="6" id="KW-0349">Heme</keyword>
<sequence length="384" mass="42687">MLRAYKKARLRPPLRFRVALPASCSGRCLLHLLGASGAVAPAPAGERRVPEIPTPLRPSVVRGRIDDIVVTETMCSTKPRILTTWTFTEELADSCLRTEPPGALQSEGTTGGQSLECIIRMASGWFYLSCLVLGSLGSMCILFTVYWMQYWRGGFAWNGSIYMFNWHPVLMVAGMVVFYGGASLVYRLPQSWVGPKLPWKLLHAALHLMAFVLTVVGLVAVFTFHNHGRIANLYTLHSWLGITTVFLFACQWFLGFAVFLLPWASLWLRSLLKPIHVFFGAAILSLSIASVISGINEKLFFISLKNGTRPYSSLPSEAVFANSTGMLVVAFGLLVLYILLASSWKRPEPGILTDRQLLLQLRPGSWPFPVTYMPVASRQPCESW</sequence>
<dbReference type="PROSITE" id="PS50939">
    <property type="entry name" value="CYTOCHROME_B561"/>
    <property type="match status" value="1"/>
</dbReference>
<feature type="transmembrane region" description="Helical" evidence="24">
    <location>
        <begin position="201"/>
        <end position="224"/>
    </location>
</feature>
<evidence type="ECO:0000259" key="25">
    <source>
        <dbReference type="PROSITE" id="PS50939"/>
    </source>
</evidence>
<dbReference type="InterPro" id="IPR006593">
    <property type="entry name" value="Cyt_b561/ferric_Rdtase_TM"/>
</dbReference>
<keyword evidence="7 24" id="KW-0812">Transmembrane</keyword>
<evidence type="ECO:0000256" key="21">
    <source>
        <dbReference type="ARBA" id="ARBA00042571"/>
    </source>
</evidence>
<evidence type="ECO:0000256" key="3">
    <source>
        <dbReference type="ARBA" id="ARBA00004155"/>
    </source>
</evidence>
<proteinExistence type="predicted"/>
<comment type="subcellular location">
    <subcellularLocation>
        <location evidence="2">Late endosome membrane</location>
        <topology evidence="2">Multi-pass membrane protein</topology>
    </subcellularLocation>
    <subcellularLocation>
        <location evidence="3">Lysosome membrane</location>
        <topology evidence="3">Multi-pass membrane protein</topology>
    </subcellularLocation>
</comment>
<comment type="subunit">
    <text evidence="4">Homodimer.</text>
</comment>
<evidence type="ECO:0000256" key="13">
    <source>
        <dbReference type="ARBA" id="ARBA00023002"/>
    </source>
</evidence>
<evidence type="ECO:0000256" key="24">
    <source>
        <dbReference type="SAM" id="Phobius"/>
    </source>
</evidence>
<dbReference type="GO" id="GO:0046872">
    <property type="term" value="F:metal ion binding"/>
    <property type="evidence" value="ECO:0007669"/>
    <property type="project" value="UniProtKB-KW"/>
</dbReference>
<evidence type="ECO:0000256" key="2">
    <source>
        <dbReference type="ARBA" id="ARBA00004107"/>
    </source>
</evidence>
<feature type="transmembrane region" description="Helical" evidence="24">
    <location>
        <begin position="319"/>
        <end position="340"/>
    </location>
</feature>
<evidence type="ECO:0000256" key="11">
    <source>
        <dbReference type="ARBA" id="ARBA00022982"/>
    </source>
</evidence>
<dbReference type="GO" id="GO:0005765">
    <property type="term" value="C:lysosomal membrane"/>
    <property type="evidence" value="ECO:0007669"/>
    <property type="project" value="UniProtKB-SubCell"/>
</dbReference>
<dbReference type="Proteomes" id="UP000504640">
    <property type="component" value="Unplaced"/>
</dbReference>
<evidence type="ECO:0000256" key="5">
    <source>
        <dbReference type="ARBA" id="ARBA00022448"/>
    </source>
</evidence>
<dbReference type="PANTHER" id="PTHR10106">
    <property type="entry name" value="CYTOCHROME B561-RELATED"/>
    <property type="match status" value="1"/>
</dbReference>
<protein>
    <recommendedName>
        <fullName evidence="19">Lysosomal membrane ascorbate-dependent ferrireductase CYB561A3</fullName>
        <ecNumber evidence="18">7.2.1.3</ecNumber>
    </recommendedName>
    <alternativeName>
        <fullName evidence="21">Cytochrome b ascorbate-dependent protein 3</fullName>
    </alternativeName>
    <alternativeName>
        <fullName evidence="20">Lysosomal cytochrome b</fullName>
    </alternativeName>
</protein>
<evidence type="ECO:0000256" key="8">
    <source>
        <dbReference type="ARBA" id="ARBA00022723"/>
    </source>
</evidence>
<dbReference type="AlphaFoldDB" id="A0A6J3I9A4"/>
<comment type="catalytic activity">
    <reaction evidence="23">
        <text>Fe(3+)(out) + L-ascorbate(in) = monodehydro-L-ascorbate radical(in) + Fe(2+)(out) + H(+)</text>
        <dbReference type="Rhea" id="RHEA:30403"/>
        <dbReference type="ChEBI" id="CHEBI:15378"/>
        <dbReference type="ChEBI" id="CHEBI:29033"/>
        <dbReference type="ChEBI" id="CHEBI:29034"/>
        <dbReference type="ChEBI" id="CHEBI:38290"/>
        <dbReference type="ChEBI" id="CHEBI:59513"/>
        <dbReference type="EC" id="7.2.1.3"/>
    </reaction>
    <physiologicalReaction direction="left-to-right" evidence="23">
        <dbReference type="Rhea" id="RHEA:30404"/>
    </physiologicalReaction>
</comment>
<evidence type="ECO:0000256" key="1">
    <source>
        <dbReference type="ARBA" id="ARBA00001970"/>
    </source>
</evidence>
<keyword evidence="11" id="KW-0249">Electron transport</keyword>
<evidence type="ECO:0000256" key="12">
    <source>
        <dbReference type="ARBA" id="ARBA00022989"/>
    </source>
</evidence>
<feature type="transmembrane region" description="Helical" evidence="24">
    <location>
        <begin position="125"/>
        <end position="148"/>
    </location>
</feature>
<keyword evidence="8" id="KW-0479">Metal-binding</keyword>
<keyword evidence="5" id="KW-0813">Transport</keyword>
<dbReference type="Gene3D" id="1.20.120.1770">
    <property type="match status" value="1"/>
</dbReference>
<feature type="transmembrane region" description="Helical" evidence="24">
    <location>
        <begin position="275"/>
        <end position="295"/>
    </location>
</feature>
<evidence type="ECO:0000256" key="9">
    <source>
        <dbReference type="ARBA" id="ARBA00022753"/>
    </source>
</evidence>
<dbReference type="GO" id="GO:0140571">
    <property type="term" value="F:transmembrane ascorbate ferrireductase activity"/>
    <property type="evidence" value="ECO:0007669"/>
    <property type="project" value="UniProtKB-EC"/>
</dbReference>
<evidence type="ECO:0000256" key="22">
    <source>
        <dbReference type="ARBA" id="ARBA00046132"/>
    </source>
</evidence>
<dbReference type="GO" id="GO:0031902">
    <property type="term" value="C:late endosome membrane"/>
    <property type="evidence" value="ECO:0007669"/>
    <property type="project" value="UniProtKB-SubCell"/>
</dbReference>
<evidence type="ECO:0000256" key="19">
    <source>
        <dbReference type="ARBA" id="ARBA00040498"/>
    </source>
</evidence>
<feature type="transmembrane region" description="Helical" evidence="24">
    <location>
        <begin position="236"/>
        <end position="263"/>
    </location>
</feature>
<comment type="cofactor">
    <cofactor evidence="1">
        <name>heme b</name>
        <dbReference type="ChEBI" id="CHEBI:60344"/>
    </cofactor>
</comment>
<evidence type="ECO:0000256" key="4">
    <source>
        <dbReference type="ARBA" id="ARBA00011738"/>
    </source>
</evidence>
<reference evidence="27" key="1">
    <citation type="submission" date="2025-08" db="UniProtKB">
        <authorList>
            <consortium name="RefSeq"/>
        </authorList>
    </citation>
    <scope>IDENTIFICATION</scope>
    <source>
        <tissue evidence="27">Blood</tissue>
    </source>
</reference>
<feature type="domain" description="Cytochrome b561" evidence="25">
    <location>
        <begin position="132"/>
        <end position="340"/>
    </location>
</feature>
<dbReference type="InterPro" id="IPR043205">
    <property type="entry name" value="CYB561/CYBRD1-like"/>
</dbReference>
<evidence type="ECO:0000256" key="6">
    <source>
        <dbReference type="ARBA" id="ARBA00022617"/>
    </source>
</evidence>
<keyword evidence="13" id="KW-0560">Oxidoreductase</keyword>
<dbReference type="CDD" id="cd08762">
    <property type="entry name" value="Cyt_b561_CYBASC3"/>
    <property type="match status" value="1"/>
</dbReference>
<evidence type="ECO:0000256" key="14">
    <source>
        <dbReference type="ARBA" id="ARBA00023004"/>
    </source>
</evidence>
<evidence type="ECO:0000256" key="17">
    <source>
        <dbReference type="ARBA" id="ARBA00023228"/>
    </source>
</evidence>